<organism evidence="1 2">
    <name type="scientific">Pleurodeles waltl</name>
    <name type="common">Iberian ribbed newt</name>
    <dbReference type="NCBI Taxonomy" id="8319"/>
    <lineage>
        <taxon>Eukaryota</taxon>
        <taxon>Metazoa</taxon>
        <taxon>Chordata</taxon>
        <taxon>Craniata</taxon>
        <taxon>Vertebrata</taxon>
        <taxon>Euteleostomi</taxon>
        <taxon>Amphibia</taxon>
        <taxon>Batrachia</taxon>
        <taxon>Caudata</taxon>
        <taxon>Salamandroidea</taxon>
        <taxon>Salamandridae</taxon>
        <taxon>Pleurodelinae</taxon>
        <taxon>Pleurodeles</taxon>
    </lineage>
</organism>
<dbReference type="Proteomes" id="UP001066276">
    <property type="component" value="Chromosome 5"/>
</dbReference>
<protein>
    <submittedName>
        <fullName evidence="1">Uncharacterized protein</fullName>
    </submittedName>
</protein>
<proteinExistence type="predicted"/>
<keyword evidence="2" id="KW-1185">Reference proteome</keyword>
<accession>A0AAV7RRN9</accession>
<dbReference type="AlphaFoldDB" id="A0AAV7RRN9"/>
<evidence type="ECO:0000313" key="1">
    <source>
        <dbReference type="EMBL" id="KAJ1155247.1"/>
    </source>
</evidence>
<gene>
    <name evidence="1" type="ORF">NDU88_007982</name>
</gene>
<dbReference type="EMBL" id="JANPWB010000009">
    <property type="protein sequence ID" value="KAJ1155247.1"/>
    <property type="molecule type" value="Genomic_DNA"/>
</dbReference>
<evidence type="ECO:0000313" key="2">
    <source>
        <dbReference type="Proteomes" id="UP001066276"/>
    </source>
</evidence>
<comment type="caution">
    <text evidence="1">The sequence shown here is derived from an EMBL/GenBank/DDBJ whole genome shotgun (WGS) entry which is preliminary data.</text>
</comment>
<sequence length="150" mass="16414">MVCGTLLLGATGIAGRTSPEGGRSDADLAATPDDVDRRQDEMEIRYQIPRLGAVAAQELDTALNLEKVKTALACLPEESDNVTCNHLDEAGWAQYGQMDERCKVQLRKKFASGNVNMMKNWKKTCRFGGAFLNKFVGQGVLQDTSSEEEV</sequence>
<reference evidence="1" key="1">
    <citation type="journal article" date="2022" name="bioRxiv">
        <title>Sequencing and chromosome-scale assembly of the giantPleurodeles waltlgenome.</title>
        <authorList>
            <person name="Brown T."/>
            <person name="Elewa A."/>
            <person name="Iarovenko S."/>
            <person name="Subramanian E."/>
            <person name="Araus A.J."/>
            <person name="Petzold A."/>
            <person name="Susuki M."/>
            <person name="Suzuki K.-i.T."/>
            <person name="Hayashi T."/>
            <person name="Toyoda A."/>
            <person name="Oliveira C."/>
            <person name="Osipova E."/>
            <person name="Leigh N.D."/>
            <person name="Simon A."/>
            <person name="Yun M.H."/>
        </authorList>
    </citation>
    <scope>NUCLEOTIDE SEQUENCE</scope>
    <source>
        <strain evidence="1">20211129_DDA</strain>
        <tissue evidence="1">Liver</tissue>
    </source>
</reference>
<name>A0AAV7RRN9_PLEWA</name>